<evidence type="ECO:0000259" key="14">
    <source>
        <dbReference type="PROSITE" id="PS50109"/>
    </source>
</evidence>
<dbReference type="InterPro" id="IPR003660">
    <property type="entry name" value="HAMP_dom"/>
</dbReference>
<keyword evidence="11" id="KW-0902">Two-component regulatory system</keyword>
<dbReference type="InterPro" id="IPR003594">
    <property type="entry name" value="HATPase_dom"/>
</dbReference>
<evidence type="ECO:0000256" key="13">
    <source>
        <dbReference type="SAM" id="Phobius"/>
    </source>
</evidence>
<dbReference type="CDD" id="cd00075">
    <property type="entry name" value="HATPase"/>
    <property type="match status" value="1"/>
</dbReference>
<dbReference type="Pfam" id="PF02518">
    <property type="entry name" value="HATPase_c"/>
    <property type="match status" value="1"/>
</dbReference>
<feature type="transmembrane region" description="Helical" evidence="13">
    <location>
        <begin position="15"/>
        <end position="36"/>
    </location>
</feature>
<keyword evidence="6 13" id="KW-0812">Transmembrane</keyword>
<evidence type="ECO:0000256" key="11">
    <source>
        <dbReference type="ARBA" id="ARBA00023012"/>
    </source>
</evidence>
<evidence type="ECO:0000256" key="3">
    <source>
        <dbReference type="ARBA" id="ARBA00012438"/>
    </source>
</evidence>
<reference evidence="16 17" key="1">
    <citation type="submission" date="2020-06" db="EMBL/GenBank/DDBJ databases">
        <authorList>
            <person name="Qiu C."/>
            <person name="Liu Z."/>
        </authorList>
    </citation>
    <scope>NUCLEOTIDE SEQUENCE [LARGE SCALE GENOMIC DNA]</scope>
    <source>
        <strain evidence="16 17">EM 1</strain>
    </source>
</reference>
<dbReference type="InterPro" id="IPR036097">
    <property type="entry name" value="HisK_dim/P_sf"/>
</dbReference>
<dbReference type="Proteomes" id="UP000588051">
    <property type="component" value="Unassembled WGS sequence"/>
</dbReference>
<sequence>MMRAEAAGWSLRRTLLGLVLSLTVTVWCFSAVVVYLDADTESRELFDQSLAETAHLLLSLANHELSEHAGRTAPALAESNNQKHNQYLLFQVWDGQHHLIYKNSGTPETPFVTDAEGSEGFGWIRMNNQPWRSYTSWDSAHHLQIQVVEPSSHRKEISGRFAYKLLLFLLLIVPLLVAGLWWLVNRVFRSLRQVTDDVAQRMPNDLRQLPLADAPDEVQPLLHALNRLFERVTQSRDREQRFTSDAAHELRTPLAAIKANLQVIQKTHNQHDREEALAGLTASIDRATRLVGQLMTLARLEPPYDKHLPMLPQDLANLLRDELPVWQQQADKAGIRLDVSLQTGLVRMDRDSLLILFRNLMDNALRYTPAGGQVQLSCSRQGDQVCLQIADDGIGIPEEMRERVFERFFRLSDANTPGSGLGLSIVKNIADTHQASLLLQQGLHGRGLSVCVLFGAYIQQS</sequence>
<evidence type="ECO:0000259" key="15">
    <source>
        <dbReference type="PROSITE" id="PS50885"/>
    </source>
</evidence>
<dbReference type="EC" id="2.7.13.3" evidence="3"/>
<dbReference type="Pfam" id="PF08521">
    <property type="entry name" value="2CSK_N"/>
    <property type="match status" value="1"/>
</dbReference>
<dbReference type="PRINTS" id="PR00344">
    <property type="entry name" value="BCTRLSENSOR"/>
</dbReference>
<evidence type="ECO:0000256" key="8">
    <source>
        <dbReference type="ARBA" id="ARBA00022777"/>
    </source>
</evidence>
<keyword evidence="10 13" id="KW-1133">Transmembrane helix</keyword>
<evidence type="ECO:0000256" key="4">
    <source>
        <dbReference type="ARBA" id="ARBA00022553"/>
    </source>
</evidence>
<dbReference type="InterPro" id="IPR003661">
    <property type="entry name" value="HisK_dim/P_dom"/>
</dbReference>
<dbReference type="SMART" id="SM00387">
    <property type="entry name" value="HATPase_c"/>
    <property type="match status" value="1"/>
</dbReference>
<dbReference type="PROSITE" id="PS50109">
    <property type="entry name" value="HIS_KIN"/>
    <property type="match status" value="1"/>
</dbReference>
<dbReference type="Gene3D" id="1.10.287.130">
    <property type="match status" value="1"/>
</dbReference>
<keyword evidence="9" id="KW-0067">ATP-binding</keyword>
<dbReference type="InterPro" id="IPR004358">
    <property type="entry name" value="Sig_transdc_His_kin-like_C"/>
</dbReference>
<feature type="transmembrane region" description="Helical" evidence="13">
    <location>
        <begin position="161"/>
        <end position="184"/>
    </location>
</feature>
<comment type="caution">
    <text evidence="16">The sequence shown here is derived from an EMBL/GenBank/DDBJ whole genome shotgun (WGS) entry which is preliminary data.</text>
</comment>
<name>A0A850QCH9_9BURK</name>
<dbReference type="EMBL" id="JABXYJ010000001">
    <property type="protein sequence ID" value="NVO76527.1"/>
    <property type="molecule type" value="Genomic_DNA"/>
</dbReference>
<dbReference type="SUPFAM" id="SSF47384">
    <property type="entry name" value="Homodimeric domain of signal transducing histidine kinase"/>
    <property type="match status" value="1"/>
</dbReference>
<dbReference type="AlphaFoldDB" id="A0A850QCH9"/>
<evidence type="ECO:0000256" key="12">
    <source>
        <dbReference type="ARBA" id="ARBA00023136"/>
    </source>
</evidence>
<dbReference type="GO" id="GO:0005524">
    <property type="term" value="F:ATP binding"/>
    <property type="evidence" value="ECO:0007669"/>
    <property type="project" value="UniProtKB-KW"/>
</dbReference>
<proteinExistence type="predicted"/>
<evidence type="ECO:0000313" key="17">
    <source>
        <dbReference type="Proteomes" id="UP000588051"/>
    </source>
</evidence>
<dbReference type="InterPro" id="IPR050428">
    <property type="entry name" value="TCS_sensor_his_kinase"/>
</dbReference>
<dbReference type="PANTHER" id="PTHR45436:SF14">
    <property type="entry name" value="SENSOR PROTEIN QSEC"/>
    <property type="match status" value="1"/>
</dbReference>
<keyword evidence="8 16" id="KW-0418">Kinase</keyword>
<evidence type="ECO:0000256" key="2">
    <source>
        <dbReference type="ARBA" id="ARBA00004141"/>
    </source>
</evidence>
<dbReference type="InterPro" id="IPR013727">
    <property type="entry name" value="2CSK_N"/>
</dbReference>
<dbReference type="SUPFAM" id="SSF55874">
    <property type="entry name" value="ATPase domain of HSP90 chaperone/DNA topoisomerase II/histidine kinase"/>
    <property type="match status" value="1"/>
</dbReference>
<keyword evidence="4" id="KW-0597">Phosphoprotein</keyword>
<accession>A0A850QCH9</accession>
<feature type="domain" description="Histidine kinase" evidence="14">
    <location>
        <begin position="245"/>
        <end position="458"/>
    </location>
</feature>
<dbReference type="InterPro" id="IPR005467">
    <property type="entry name" value="His_kinase_dom"/>
</dbReference>
<evidence type="ECO:0000256" key="1">
    <source>
        <dbReference type="ARBA" id="ARBA00000085"/>
    </source>
</evidence>
<comment type="subcellular location">
    <subcellularLocation>
        <location evidence="2">Membrane</location>
        <topology evidence="2">Multi-pass membrane protein</topology>
    </subcellularLocation>
</comment>
<evidence type="ECO:0000256" key="6">
    <source>
        <dbReference type="ARBA" id="ARBA00022692"/>
    </source>
</evidence>
<evidence type="ECO:0000256" key="5">
    <source>
        <dbReference type="ARBA" id="ARBA00022679"/>
    </source>
</evidence>
<dbReference type="InterPro" id="IPR036890">
    <property type="entry name" value="HATPase_C_sf"/>
</dbReference>
<keyword evidence="7" id="KW-0547">Nucleotide-binding</keyword>
<evidence type="ECO:0000256" key="10">
    <source>
        <dbReference type="ARBA" id="ARBA00022989"/>
    </source>
</evidence>
<keyword evidence="17" id="KW-1185">Reference proteome</keyword>
<dbReference type="Pfam" id="PF00512">
    <property type="entry name" value="HisKA"/>
    <property type="match status" value="1"/>
</dbReference>
<dbReference type="PANTHER" id="PTHR45436">
    <property type="entry name" value="SENSOR HISTIDINE KINASE YKOH"/>
    <property type="match status" value="1"/>
</dbReference>
<evidence type="ECO:0000256" key="7">
    <source>
        <dbReference type="ARBA" id="ARBA00022741"/>
    </source>
</evidence>
<comment type="catalytic activity">
    <reaction evidence="1">
        <text>ATP + protein L-histidine = ADP + protein N-phospho-L-histidine.</text>
        <dbReference type="EC" id="2.7.13.3"/>
    </reaction>
</comment>
<dbReference type="Gene3D" id="3.30.565.10">
    <property type="entry name" value="Histidine kinase-like ATPase, C-terminal domain"/>
    <property type="match status" value="1"/>
</dbReference>
<dbReference type="PROSITE" id="PS50885">
    <property type="entry name" value="HAMP"/>
    <property type="match status" value="1"/>
</dbReference>
<dbReference type="GO" id="GO:0000155">
    <property type="term" value="F:phosphorelay sensor kinase activity"/>
    <property type="evidence" value="ECO:0007669"/>
    <property type="project" value="InterPro"/>
</dbReference>
<keyword evidence="12 13" id="KW-0472">Membrane</keyword>
<evidence type="ECO:0000313" key="16">
    <source>
        <dbReference type="EMBL" id="NVO76527.1"/>
    </source>
</evidence>
<dbReference type="GO" id="GO:0005886">
    <property type="term" value="C:plasma membrane"/>
    <property type="evidence" value="ECO:0007669"/>
    <property type="project" value="TreeGrafter"/>
</dbReference>
<evidence type="ECO:0000256" key="9">
    <source>
        <dbReference type="ARBA" id="ARBA00022840"/>
    </source>
</evidence>
<gene>
    <name evidence="16" type="ORF">HV832_01600</name>
</gene>
<dbReference type="SMART" id="SM00388">
    <property type="entry name" value="HisKA"/>
    <property type="match status" value="1"/>
</dbReference>
<organism evidence="16 17">
    <name type="scientific">Undibacterium oligocarboniphilum</name>
    <dbReference type="NCBI Taxonomy" id="666702"/>
    <lineage>
        <taxon>Bacteria</taxon>
        <taxon>Pseudomonadati</taxon>
        <taxon>Pseudomonadota</taxon>
        <taxon>Betaproteobacteria</taxon>
        <taxon>Burkholderiales</taxon>
        <taxon>Oxalobacteraceae</taxon>
        <taxon>Undibacterium</taxon>
    </lineage>
</organism>
<feature type="domain" description="HAMP" evidence="15">
    <location>
        <begin position="185"/>
        <end position="237"/>
    </location>
</feature>
<dbReference type="RefSeq" id="WP_176801786.1">
    <property type="nucleotide sequence ID" value="NZ_JABXYJ010000001.1"/>
</dbReference>
<protein>
    <recommendedName>
        <fullName evidence="3">histidine kinase</fullName>
        <ecNumber evidence="3">2.7.13.3</ecNumber>
    </recommendedName>
</protein>
<dbReference type="CDD" id="cd00082">
    <property type="entry name" value="HisKA"/>
    <property type="match status" value="1"/>
</dbReference>
<keyword evidence="5" id="KW-0808">Transferase</keyword>